<dbReference type="InterPro" id="IPR014729">
    <property type="entry name" value="Rossmann-like_a/b/a_fold"/>
</dbReference>
<dbReference type="InterPro" id="IPR015413">
    <property type="entry name" value="Methionyl/Leucyl_tRNA_Synth"/>
</dbReference>
<dbReference type="AlphaFoldDB" id="A0A0G1IXJ0"/>
<evidence type="ECO:0000256" key="2">
    <source>
        <dbReference type="ARBA" id="ARBA00012838"/>
    </source>
</evidence>
<dbReference type="FunFam" id="2.170.220.10:FF:000003">
    <property type="entry name" value="Methionine--tRNA ligase"/>
    <property type="match status" value="1"/>
</dbReference>
<dbReference type="NCBIfam" id="TIGR00398">
    <property type="entry name" value="metG"/>
    <property type="match status" value="1"/>
</dbReference>
<sequence>MFPPNALLLRNEMAKEKFYITTSIPYLNAPPHLGHALEYLQADVLARHSRLLGKNTIFLTGADEHGAKIARAAQAEKKTPKEFIGEKVNIFQDLLKKLNISNDDFIRTSDQKRHWPGAQLLWSKLAEAGDIYKSFYRGLYCVGHEAFITEKDLKNGLCEIHKKPPESVEEENYFFKLTKYKGGLRKIIESGGFQILPASRKMETLNMLEEIGDISFSRPSKDISWGVPVPGDTTQTMYVWPDALANYITALGFGSSDEKQFKKYWPADMHVVGKDIMKFHTIFWPAMLMSARLPLPKTIFVHGFINMKGEKMSKSLGNVADPFPLLEKYGAEAVRFYLAHEVSTFGDSDYSDKHFSDIYDGLLVNGLGNLLSRMAKMMSVLGVIPRPEEATLARYPIKKSFNFLLGEGKSWSFEETSPMFLADSALWPAYQKAMDSYDISSAIKNVWIFLGRLDEYIESYKVYKMVKSKPEEAKILLWHLAYSLASSAWMIKPFMPETADKILSAVGVAEDSREPWTKFSAKEIPHLFSRIK</sequence>
<dbReference type="PANTHER" id="PTHR43326">
    <property type="entry name" value="METHIONYL-TRNA SYNTHETASE"/>
    <property type="match status" value="1"/>
</dbReference>
<evidence type="ECO:0000256" key="10">
    <source>
        <dbReference type="ARBA" id="ARBA00030904"/>
    </source>
</evidence>
<dbReference type="InterPro" id="IPR033911">
    <property type="entry name" value="MetRS_core"/>
</dbReference>
<keyword evidence="9 11" id="KW-0030">Aminoacyl-tRNA synthetase</keyword>
<dbReference type="GO" id="GO:0006431">
    <property type="term" value="P:methionyl-tRNA aminoacylation"/>
    <property type="evidence" value="ECO:0007669"/>
    <property type="project" value="InterPro"/>
</dbReference>
<evidence type="ECO:0000256" key="6">
    <source>
        <dbReference type="ARBA" id="ARBA00022741"/>
    </source>
</evidence>
<dbReference type="SUPFAM" id="SSF52374">
    <property type="entry name" value="Nucleotidylyl transferase"/>
    <property type="match status" value="1"/>
</dbReference>
<feature type="domain" description="Methionyl/Leucyl tRNA synthetase" evidence="13">
    <location>
        <begin position="151"/>
        <end position="374"/>
    </location>
</feature>
<evidence type="ECO:0000256" key="7">
    <source>
        <dbReference type="ARBA" id="ARBA00022840"/>
    </source>
</evidence>
<reference evidence="14 15" key="1">
    <citation type="journal article" date="2015" name="Nature">
        <title>rRNA introns, odd ribosomes, and small enigmatic genomes across a large radiation of phyla.</title>
        <authorList>
            <person name="Brown C.T."/>
            <person name="Hug L.A."/>
            <person name="Thomas B.C."/>
            <person name="Sharon I."/>
            <person name="Castelle C.J."/>
            <person name="Singh A."/>
            <person name="Wilkins M.J."/>
            <person name="Williams K.H."/>
            <person name="Banfield J.F."/>
        </authorList>
    </citation>
    <scope>NUCLEOTIDE SEQUENCE [LARGE SCALE GENOMIC DNA]</scope>
</reference>
<dbReference type="InterPro" id="IPR001412">
    <property type="entry name" value="aa-tRNA-synth_I_CS"/>
</dbReference>
<evidence type="ECO:0000256" key="9">
    <source>
        <dbReference type="ARBA" id="ARBA00023146"/>
    </source>
</evidence>
<proteinExistence type="inferred from homology"/>
<dbReference type="PANTHER" id="PTHR43326:SF1">
    <property type="entry name" value="METHIONINE--TRNA LIGASE, MITOCHONDRIAL"/>
    <property type="match status" value="1"/>
</dbReference>
<dbReference type="STRING" id="1618646.UW57_C0003G0080"/>
<dbReference type="CDD" id="cd00814">
    <property type="entry name" value="MetRS_core"/>
    <property type="match status" value="1"/>
</dbReference>
<keyword evidence="7 11" id="KW-0067">ATP-binding</keyword>
<dbReference type="Gene3D" id="3.40.50.620">
    <property type="entry name" value="HUPs"/>
    <property type="match status" value="1"/>
</dbReference>
<comment type="caution">
    <text evidence="14">The sequence shown here is derived from an EMBL/GenBank/DDBJ whole genome shotgun (WGS) entry which is preliminary data.</text>
</comment>
<dbReference type="EMBL" id="LCIV01000003">
    <property type="protein sequence ID" value="KKT64086.1"/>
    <property type="molecule type" value="Genomic_DNA"/>
</dbReference>
<evidence type="ECO:0000259" key="13">
    <source>
        <dbReference type="Pfam" id="PF09334"/>
    </source>
</evidence>
<evidence type="ECO:0000313" key="14">
    <source>
        <dbReference type="EMBL" id="KKT64086.1"/>
    </source>
</evidence>
<dbReference type="EC" id="6.1.1.10" evidence="2"/>
<keyword evidence="6 11" id="KW-0547">Nucleotide-binding</keyword>
<keyword evidence="8 11" id="KW-0648">Protein biosynthesis</keyword>
<dbReference type="PATRIC" id="fig|1618646.3.peg.317"/>
<feature type="domain" description="Methionyl/Valyl/Leucyl/Isoleucyl-tRNA synthetase anticodon-binding" evidence="12">
    <location>
        <begin position="430"/>
        <end position="518"/>
    </location>
</feature>
<dbReference type="Proteomes" id="UP000034652">
    <property type="component" value="Unassembled WGS sequence"/>
</dbReference>
<dbReference type="InterPro" id="IPR013155">
    <property type="entry name" value="M/V/L/I-tRNA-synth_anticd-bd"/>
</dbReference>
<evidence type="ECO:0000313" key="15">
    <source>
        <dbReference type="Proteomes" id="UP000034652"/>
    </source>
</evidence>
<dbReference type="PROSITE" id="PS00178">
    <property type="entry name" value="AA_TRNA_LIGASE_I"/>
    <property type="match status" value="1"/>
</dbReference>
<comment type="similarity">
    <text evidence="11">Belongs to the class-I aminoacyl-tRNA synthetase family.</text>
</comment>
<dbReference type="Gene3D" id="2.170.220.10">
    <property type="match status" value="1"/>
</dbReference>
<evidence type="ECO:0000256" key="3">
    <source>
        <dbReference type="ARBA" id="ARBA00018753"/>
    </source>
</evidence>
<dbReference type="Gene3D" id="1.10.730.10">
    <property type="entry name" value="Isoleucyl-tRNA Synthetase, Domain 1"/>
    <property type="match status" value="1"/>
</dbReference>
<organism evidence="14 15">
    <name type="scientific">Candidatus Giovannonibacteria bacterium GW2011_GWA1_44_29</name>
    <dbReference type="NCBI Taxonomy" id="1618646"/>
    <lineage>
        <taxon>Bacteria</taxon>
        <taxon>Candidatus Giovannoniibacteriota</taxon>
    </lineage>
</organism>
<dbReference type="GO" id="GO:0005524">
    <property type="term" value="F:ATP binding"/>
    <property type="evidence" value="ECO:0007669"/>
    <property type="project" value="UniProtKB-KW"/>
</dbReference>
<dbReference type="Pfam" id="PF09334">
    <property type="entry name" value="tRNA-synt_1g"/>
    <property type="match status" value="1"/>
</dbReference>
<gene>
    <name evidence="14" type="ORF">UW57_C0003G0080</name>
</gene>
<dbReference type="PRINTS" id="PR01041">
    <property type="entry name" value="TRNASYNTHMET"/>
</dbReference>
<keyword evidence="5 11" id="KW-0436">Ligase</keyword>
<evidence type="ECO:0000259" key="12">
    <source>
        <dbReference type="Pfam" id="PF08264"/>
    </source>
</evidence>
<comment type="function">
    <text evidence="1">Is required not only for elongation of protein synthesis but also for the initiation of all mRNA translation through initiator tRNA(fMet) aminoacylation.</text>
</comment>
<dbReference type="InterPro" id="IPR023457">
    <property type="entry name" value="Met-tRNA_synth_2"/>
</dbReference>
<keyword evidence="4" id="KW-0963">Cytoplasm</keyword>
<evidence type="ECO:0000256" key="4">
    <source>
        <dbReference type="ARBA" id="ARBA00022490"/>
    </source>
</evidence>
<evidence type="ECO:0000256" key="8">
    <source>
        <dbReference type="ARBA" id="ARBA00022917"/>
    </source>
</evidence>
<dbReference type="Pfam" id="PF08264">
    <property type="entry name" value="Anticodon_1"/>
    <property type="match status" value="1"/>
</dbReference>
<dbReference type="SUPFAM" id="SSF47323">
    <property type="entry name" value="Anticodon-binding domain of a subclass of class I aminoacyl-tRNA synthetases"/>
    <property type="match status" value="1"/>
</dbReference>
<accession>A0A0G1IXJ0</accession>
<evidence type="ECO:0000256" key="1">
    <source>
        <dbReference type="ARBA" id="ARBA00003314"/>
    </source>
</evidence>
<dbReference type="InterPro" id="IPR009080">
    <property type="entry name" value="tRNAsynth_Ia_anticodon-bd"/>
</dbReference>
<dbReference type="InterPro" id="IPR014758">
    <property type="entry name" value="Met-tRNA_synth"/>
</dbReference>
<name>A0A0G1IXJ0_9BACT</name>
<evidence type="ECO:0000256" key="11">
    <source>
        <dbReference type="RuleBase" id="RU363039"/>
    </source>
</evidence>
<evidence type="ECO:0000256" key="5">
    <source>
        <dbReference type="ARBA" id="ARBA00022598"/>
    </source>
</evidence>
<protein>
    <recommendedName>
        <fullName evidence="3">Methionine--tRNA ligase</fullName>
        <ecNumber evidence="2">6.1.1.10</ecNumber>
    </recommendedName>
    <alternativeName>
        <fullName evidence="10">Methionyl-tRNA synthetase</fullName>
    </alternativeName>
</protein>
<dbReference type="GO" id="GO:0004825">
    <property type="term" value="F:methionine-tRNA ligase activity"/>
    <property type="evidence" value="ECO:0007669"/>
    <property type="project" value="UniProtKB-EC"/>
</dbReference>